<dbReference type="InterPro" id="IPR005490">
    <property type="entry name" value="LD_TPept_cat_dom"/>
</dbReference>
<keyword evidence="2" id="KW-0808">Transferase</keyword>
<dbReference type="CDD" id="cd16913">
    <property type="entry name" value="YkuD_like"/>
    <property type="match status" value="1"/>
</dbReference>
<keyword evidence="4" id="KW-0573">Peptidoglycan synthesis</keyword>
<evidence type="ECO:0000256" key="5">
    <source>
        <dbReference type="ARBA" id="ARBA00023316"/>
    </source>
</evidence>
<evidence type="ECO:0000256" key="4">
    <source>
        <dbReference type="ARBA" id="ARBA00022984"/>
    </source>
</evidence>
<evidence type="ECO:0000256" key="3">
    <source>
        <dbReference type="ARBA" id="ARBA00022960"/>
    </source>
</evidence>
<dbReference type="STRING" id="1121950.SAMN02745243_03555"/>
<dbReference type="GO" id="GO:0009252">
    <property type="term" value="P:peptidoglycan biosynthetic process"/>
    <property type="evidence" value="ECO:0007669"/>
    <property type="project" value="UniProtKB-UniPathway"/>
</dbReference>
<dbReference type="EMBL" id="FQZY01000075">
    <property type="protein sequence ID" value="SHK70584.1"/>
    <property type="molecule type" value="Genomic_DNA"/>
</dbReference>
<dbReference type="OrthoDB" id="186490at2"/>
<keyword evidence="5" id="KW-0961">Cell wall biogenesis/degradation</keyword>
<evidence type="ECO:0000256" key="2">
    <source>
        <dbReference type="ARBA" id="ARBA00022679"/>
    </source>
</evidence>
<name>A0A1M6UMY1_9FIRM</name>
<dbReference type="GO" id="GO:0071555">
    <property type="term" value="P:cell wall organization"/>
    <property type="evidence" value="ECO:0007669"/>
    <property type="project" value="UniProtKB-KW"/>
</dbReference>
<dbReference type="UniPathway" id="UPA00219"/>
<reference evidence="7 8" key="1">
    <citation type="submission" date="2016-11" db="EMBL/GenBank/DDBJ databases">
        <authorList>
            <person name="Jaros S."/>
            <person name="Januszkiewicz K."/>
            <person name="Wedrychowicz H."/>
        </authorList>
    </citation>
    <scope>NUCLEOTIDE SEQUENCE [LARGE SCALE GENOMIC DNA]</scope>
    <source>
        <strain evidence="7 8">DSM 15480</strain>
    </source>
</reference>
<dbReference type="Proteomes" id="UP000184301">
    <property type="component" value="Unassembled WGS sequence"/>
</dbReference>
<comment type="pathway">
    <text evidence="1">Cell wall biogenesis; peptidoglycan biosynthesis.</text>
</comment>
<dbReference type="InterPro" id="IPR038063">
    <property type="entry name" value="Transpep_catalytic_dom"/>
</dbReference>
<keyword evidence="8" id="KW-1185">Reference proteome</keyword>
<sequence length="139" mass="15590">MQKRNDNSSDFKFAGDFGVSTAFGIKENPGTVMPYVDVTENTYCCSDEHYYNQIIDISEHPHDCSNGEKMITYSPQYNYGMFLDYNKECVVGNGSAIFFHCFGAKPYTQGCVAVSEQDMITILKAVEPGVRVVIDHMPL</sequence>
<dbReference type="GO" id="GO:0016740">
    <property type="term" value="F:transferase activity"/>
    <property type="evidence" value="ECO:0007669"/>
    <property type="project" value="UniProtKB-KW"/>
</dbReference>
<dbReference type="Gene3D" id="2.40.440.10">
    <property type="entry name" value="L,D-transpeptidase catalytic domain-like"/>
    <property type="match status" value="1"/>
</dbReference>
<dbReference type="GO" id="GO:0008360">
    <property type="term" value="P:regulation of cell shape"/>
    <property type="evidence" value="ECO:0007669"/>
    <property type="project" value="UniProtKB-KW"/>
</dbReference>
<dbReference type="AlphaFoldDB" id="A0A1M6UMY1"/>
<gene>
    <name evidence="7" type="ORF">SAMN02745243_03555</name>
</gene>
<keyword evidence="3" id="KW-0133">Cell shape</keyword>
<dbReference type="SUPFAM" id="SSF141523">
    <property type="entry name" value="L,D-transpeptidase catalytic domain-like"/>
    <property type="match status" value="1"/>
</dbReference>
<dbReference type="Pfam" id="PF03734">
    <property type="entry name" value="YkuD"/>
    <property type="match status" value="1"/>
</dbReference>
<protein>
    <submittedName>
        <fullName evidence="7">L,D-transpeptidase catalytic domain</fullName>
    </submittedName>
</protein>
<dbReference type="PANTHER" id="PTHR38589:SF1">
    <property type="entry name" value="BLR0621 PROTEIN"/>
    <property type="match status" value="1"/>
</dbReference>
<accession>A0A1M6UMY1</accession>
<proteinExistence type="predicted"/>
<dbReference type="PANTHER" id="PTHR38589">
    <property type="entry name" value="BLR0621 PROTEIN"/>
    <property type="match status" value="1"/>
</dbReference>
<evidence type="ECO:0000259" key="6">
    <source>
        <dbReference type="Pfam" id="PF03734"/>
    </source>
</evidence>
<evidence type="ECO:0000313" key="8">
    <source>
        <dbReference type="Proteomes" id="UP000184301"/>
    </source>
</evidence>
<evidence type="ECO:0000313" key="7">
    <source>
        <dbReference type="EMBL" id="SHK70584.1"/>
    </source>
</evidence>
<feature type="domain" description="L,D-TPase catalytic" evidence="6">
    <location>
        <begin position="86"/>
        <end position="134"/>
    </location>
</feature>
<evidence type="ECO:0000256" key="1">
    <source>
        <dbReference type="ARBA" id="ARBA00004752"/>
    </source>
</evidence>
<dbReference type="RefSeq" id="WP_073112872.1">
    <property type="nucleotide sequence ID" value="NZ_FQZY01000075.1"/>
</dbReference>
<organism evidence="7 8">
    <name type="scientific">Hespellia stercorisuis DSM 15480</name>
    <dbReference type="NCBI Taxonomy" id="1121950"/>
    <lineage>
        <taxon>Bacteria</taxon>
        <taxon>Bacillati</taxon>
        <taxon>Bacillota</taxon>
        <taxon>Clostridia</taxon>
        <taxon>Lachnospirales</taxon>
        <taxon>Lachnospiraceae</taxon>
        <taxon>Hespellia</taxon>
    </lineage>
</organism>